<dbReference type="PANTHER" id="PTHR21662:SF59">
    <property type="entry name" value="RECEPTOR PROTEIN-TYROSINE KINASE"/>
    <property type="match status" value="1"/>
</dbReference>
<evidence type="ECO:0000256" key="1">
    <source>
        <dbReference type="SAM" id="Phobius"/>
    </source>
</evidence>
<keyword evidence="4" id="KW-1185">Reference proteome</keyword>
<dbReference type="Pfam" id="PF01030">
    <property type="entry name" value="Recep_L_domain"/>
    <property type="match status" value="1"/>
</dbReference>
<proteinExistence type="predicted"/>
<gene>
    <name evidence="3" type="primary">Acey_s0016.g3106</name>
    <name evidence="3" type="ORF">Y032_0016g3106</name>
</gene>
<keyword evidence="1" id="KW-0812">Transmembrane</keyword>
<evidence type="ECO:0000259" key="2">
    <source>
        <dbReference type="Pfam" id="PF01030"/>
    </source>
</evidence>
<dbReference type="OrthoDB" id="5868091at2759"/>
<dbReference type="InterPro" id="IPR053079">
    <property type="entry name" value="SPS2_domain"/>
</dbReference>
<dbReference type="PANTHER" id="PTHR21662">
    <property type="entry name" value="RECEPTOR PROTEIN-TYROSINE KINASE"/>
    <property type="match status" value="1"/>
</dbReference>
<name>A0A016V6N3_9BILA</name>
<dbReference type="AlphaFoldDB" id="A0A016V6N3"/>
<sequence>MADFFPVDHKCDDIRYNMNTRGDVAEFGNKCPHPNTIRLVHPDHFPSDGMKAREFYSFVNAPNLHMCIHVELSTITSLSFTKIRNLTGSCRGAPLKITQNKALRSIEFDPAFMRNAPVATVVVRGNRNLLKSEIEKLKQNFPWYAIDLQEPGECGVPFPIKSFNDMKGCTSAYGVLSVRGTKKVRRSPSVKISMKGCISIENTELTDVDFLDDITSFTLDEDLCNHDIYNNPLLCIVNPQKLKMKFKSLYIDQSTNPNCETTCSGGDVDEEYLATVDGCQTIDGDLTIEGWEKPLPNLDNLQSVTRINGSLFIRNTTGLGNFDYFGALKEITVPKGKNATAIEIVHNRGLTELQLPHLERVSSENTMRIIITDNKELGMKEATALKLYALASGREHTRIQYQDRTTLWDGLLGNKLYLVILIMLLLILIVGILISVLLTVRTVKRRRVETKEGFPKPPWRLGKQSQEILVGWVKNILLKNPLIWRCSDREVIWPYQERDATREFTL</sequence>
<keyword evidence="1" id="KW-1133">Transmembrane helix</keyword>
<dbReference type="InterPro" id="IPR036941">
    <property type="entry name" value="Rcpt_L-dom_sf"/>
</dbReference>
<dbReference type="EMBL" id="JARK01001352">
    <property type="protein sequence ID" value="EYC23065.1"/>
    <property type="molecule type" value="Genomic_DNA"/>
</dbReference>
<organism evidence="3 4">
    <name type="scientific">Ancylostoma ceylanicum</name>
    <dbReference type="NCBI Taxonomy" id="53326"/>
    <lineage>
        <taxon>Eukaryota</taxon>
        <taxon>Metazoa</taxon>
        <taxon>Ecdysozoa</taxon>
        <taxon>Nematoda</taxon>
        <taxon>Chromadorea</taxon>
        <taxon>Rhabditida</taxon>
        <taxon>Rhabditina</taxon>
        <taxon>Rhabditomorpha</taxon>
        <taxon>Strongyloidea</taxon>
        <taxon>Ancylostomatidae</taxon>
        <taxon>Ancylostomatinae</taxon>
        <taxon>Ancylostoma</taxon>
    </lineage>
</organism>
<dbReference type="InterPro" id="IPR000494">
    <property type="entry name" value="Rcpt_L-dom"/>
</dbReference>
<feature type="transmembrane region" description="Helical" evidence="1">
    <location>
        <begin position="416"/>
        <end position="440"/>
    </location>
</feature>
<dbReference type="Gene3D" id="3.80.20.20">
    <property type="entry name" value="Receptor L-domain"/>
    <property type="match status" value="1"/>
</dbReference>
<evidence type="ECO:0000313" key="4">
    <source>
        <dbReference type="Proteomes" id="UP000024635"/>
    </source>
</evidence>
<feature type="domain" description="Receptor L-domain" evidence="2">
    <location>
        <begin position="278"/>
        <end position="382"/>
    </location>
</feature>
<accession>A0A016V6N3</accession>
<evidence type="ECO:0000313" key="3">
    <source>
        <dbReference type="EMBL" id="EYC23065.1"/>
    </source>
</evidence>
<protein>
    <recommendedName>
        <fullName evidence="2">Receptor L-domain domain-containing protein</fullName>
    </recommendedName>
</protein>
<dbReference type="SUPFAM" id="SSF52058">
    <property type="entry name" value="L domain-like"/>
    <property type="match status" value="1"/>
</dbReference>
<comment type="caution">
    <text evidence="3">The sequence shown here is derived from an EMBL/GenBank/DDBJ whole genome shotgun (WGS) entry which is preliminary data.</text>
</comment>
<dbReference type="Proteomes" id="UP000024635">
    <property type="component" value="Unassembled WGS sequence"/>
</dbReference>
<keyword evidence="1" id="KW-0472">Membrane</keyword>
<reference evidence="4" key="1">
    <citation type="journal article" date="2015" name="Nat. Genet.">
        <title>The genome and transcriptome of the zoonotic hookworm Ancylostoma ceylanicum identify infection-specific gene families.</title>
        <authorList>
            <person name="Schwarz E.M."/>
            <person name="Hu Y."/>
            <person name="Antoshechkin I."/>
            <person name="Miller M.M."/>
            <person name="Sternberg P.W."/>
            <person name="Aroian R.V."/>
        </authorList>
    </citation>
    <scope>NUCLEOTIDE SEQUENCE</scope>
    <source>
        <strain evidence="4">HY135</strain>
    </source>
</reference>